<evidence type="ECO:0000313" key="2">
    <source>
        <dbReference type="EMBL" id="DAD24604.1"/>
    </source>
</evidence>
<dbReference type="AlphaFoldDB" id="A0A822XSL9"/>
<dbReference type="EMBL" id="DUZY01000001">
    <property type="protein sequence ID" value="DAD24604.1"/>
    <property type="molecule type" value="Genomic_DNA"/>
</dbReference>
<accession>A0A822XSL9</accession>
<dbReference type="PANTHER" id="PTHR36718:SF1">
    <property type="entry name" value="DOUBLE ZINC RIBBON PROTEIN MJ0416"/>
    <property type="match status" value="1"/>
</dbReference>
<gene>
    <name evidence="2" type="ORF">HUJ06_026068</name>
</gene>
<protein>
    <recommendedName>
        <fullName evidence="1">Zinc-ribbon 15 domain-containing protein</fullName>
    </recommendedName>
</protein>
<evidence type="ECO:0000259" key="1">
    <source>
        <dbReference type="Pfam" id="PF17032"/>
    </source>
</evidence>
<dbReference type="Pfam" id="PF17032">
    <property type="entry name" value="Zn_ribbon_15"/>
    <property type="match status" value="1"/>
</dbReference>
<keyword evidence="3" id="KW-1185">Reference proteome</keyword>
<dbReference type="InterPro" id="IPR053281">
    <property type="entry name" value="Double_zinc_ribbon"/>
</dbReference>
<dbReference type="PANTHER" id="PTHR36718">
    <property type="entry name" value="OS05G0435400 PROTEIN"/>
    <property type="match status" value="1"/>
</dbReference>
<reference evidence="2 3" key="1">
    <citation type="journal article" date="2020" name="Mol. Biol. Evol.">
        <title>Distinct Expression and Methylation Patterns for Genes with Different Fates following a Single Whole-Genome Duplication in Flowering Plants.</title>
        <authorList>
            <person name="Shi T."/>
            <person name="Rahmani R.S."/>
            <person name="Gugger P.F."/>
            <person name="Wang M."/>
            <person name="Li H."/>
            <person name="Zhang Y."/>
            <person name="Li Z."/>
            <person name="Wang Q."/>
            <person name="Van de Peer Y."/>
            <person name="Marchal K."/>
            <person name="Chen J."/>
        </authorList>
    </citation>
    <scope>NUCLEOTIDE SEQUENCE [LARGE SCALE GENOMIC DNA]</scope>
    <source>
        <tissue evidence="2">Leaf</tissue>
    </source>
</reference>
<comment type="caution">
    <text evidence="2">The sequence shown here is derived from an EMBL/GenBank/DDBJ whole genome shotgun (WGS) entry which is preliminary data.</text>
</comment>
<proteinExistence type="predicted"/>
<sequence length="36" mass="3988">MAGAGRCINCGSVADLVEYEKVLKVFFIPVWCWPGK</sequence>
<organism evidence="2 3">
    <name type="scientific">Nelumbo nucifera</name>
    <name type="common">Sacred lotus</name>
    <dbReference type="NCBI Taxonomy" id="4432"/>
    <lineage>
        <taxon>Eukaryota</taxon>
        <taxon>Viridiplantae</taxon>
        <taxon>Streptophyta</taxon>
        <taxon>Embryophyta</taxon>
        <taxon>Tracheophyta</taxon>
        <taxon>Spermatophyta</taxon>
        <taxon>Magnoliopsida</taxon>
        <taxon>Proteales</taxon>
        <taxon>Nelumbonaceae</taxon>
        <taxon>Nelumbo</taxon>
    </lineage>
</organism>
<dbReference type="Proteomes" id="UP000607653">
    <property type="component" value="Unassembled WGS sequence"/>
</dbReference>
<name>A0A822XSL9_NELNU</name>
<evidence type="ECO:0000313" key="3">
    <source>
        <dbReference type="Proteomes" id="UP000607653"/>
    </source>
</evidence>
<feature type="domain" description="Zinc-ribbon 15" evidence="1">
    <location>
        <begin position="6"/>
        <end position="35"/>
    </location>
</feature>
<dbReference type="InterPro" id="IPR031493">
    <property type="entry name" value="Zinc_ribbon_15"/>
</dbReference>